<sequence length="443" mass="50212">MTAGNSNYNLTSTHDVLSGGYRAGDFNGIIIPEGRIENCNETQRVKYFILYGVCHFFSFIFLALRIYTRVFIVKYFGQDDVWILISVLKYITDPFYSLALQTIRMSMLTFYLRLSADPTFRRVVYWSMGITWLIFIVLLLVFEFECTPPSKAWDLTVIYENLYNKYCLNRWALGWVWSIFAILCDCWVLILPLKMLLALRVSPKERMMVIGIFGIGFMACAASIARIPAFKIMNESADPLWDQFNLTVTSVVEWNFSVMAACCPALKPLVGRWCPGLMAKLTQRSGNYRSQVNRASGTIHITGIDEPSRLEHEGSALAASSSESPTTPRPSGKFRKLSIFIPGGRLNEFGMAPQMPPGERSRWRKIFGFFQRKKSIAGEEVNATAGSNTGASGPNIGFWRNKDWSMDMTNNDYCVNARHTHQIPQQSSRKSRQDSVGNSDIPP</sequence>
<dbReference type="InterPro" id="IPR049326">
    <property type="entry name" value="Rhodopsin_dom_fungi"/>
</dbReference>
<feature type="transmembrane region" description="Helical" evidence="7">
    <location>
        <begin position="123"/>
        <end position="142"/>
    </location>
</feature>
<evidence type="ECO:0000259" key="8">
    <source>
        <dbReference type="Pfam" id="PF20684"/>
    </source>
</evidence>
<feature type="transmembrane region" description="Helical" evidence="7">
    <location>
        <begin position="209"/>
        <end position="229"/>
    </location>
</feature>
<comment type="caution">
    <text evidence="9">The sequence shown here is derived from an EMBL/GenBank/DDBJ whole genome shotgun (WGS) entry which is preliminary data.</text>
</comment>
<protein>
    <recommendedName>
        <fullName evidence="8">Rhodopsin domain-containing protein</fullName>
    </recommendedName>
</protein>
<gene>
    <name evidence="9" type="ORF">TWF703_003483</name>
</gene>
<evidence type="ECO:0000256" key="5">
    <source>
        <dbReference type="ARBA" id="ARBA00038359"/>
    </source>
</evidence>
<name>A0A7C8JQN8_ORBOL</name>
<dbReference type="EMBL" id="WIQZ01000018">
    <property type="protein sequence ID" value="KAF3139904.1"/>
    <property type="molecule type" value="Genomic_DNA"/>
</dbReference>
<accession>A0A7C8JQN8</accession>
<feature type="transmembrane region" description="Helical" evidence="7">
    <location>
        <begin position="82"/>
        <end position="103"/>
    </location>
</feature>
<feature type="transmembrane region" description="Helical" evidence="7">
    <location>
        <begin position="48"/>
        <end position="67"/>
    </location>
</feature>
<evidence type="ECO:0000256" key="3">
    <source>
        <dbReference type="ARBA" id="ARBA00022989"/>
    </source>
</evidence>
<reference evidence="9 10" key="1">
    <citation type="submission" date="2019-06" db="EMBL/GenBank/DDBJ databases">
        <authorList>
            <person name="Palmer J.M."/>
        </authorList>
    </citation>
    <scope>NUCLEOTIDE SEQUENCE [LARGE SCALE GENOMIC DNA]</scope>
    <source>
        <strain evidence="9 10">TWF703</strain>
    </source>
</reference>
<evidence type="ECO:0000256" key="6">
    <source>
        <dbReference type="SAM" id="MobiDB-lite"/>
    </source>
</evidence>
<evidence type="ECO:0000256" key="2">
    <source>
        <dbReference type="ARBA" id="ARBA00022692"/>
    </source>
</evidence>
<proteinExistence type="inferred from homology"/>
<dbReference type="GO" id="GO:0016020">
    <property type="term" value="C:membrane"/>
    <property type="evidence" value="ECO:0007669"/>
    <property type="project" value="UniProtKB-SubCell"/>
</dbReference>
<dbReference type="Pfam" id="PF20684">
    <property type="entry name" value="Fung_rhodopsin"/>
    <property type="match status" value="1"/>
</dbReference>
<keyword evidence="2 7" id="KW-0812">Transmembrane</keyword>
<keyword evidence="3 7" id="KW-1133">Transmembrane helix</keyword>
<feature type="domain" description="Rhodopsin" evidence="8">
    <location>
        <begin position="90"/>
        <end position="271"/>
    </location>
</feature>
<evidence type="ECO:0000256" key="1">
    <source>
        <dbReference type="ARBA" id="ARBA00004141"/>
    </source>
</evidence>
<evidence type="ECO:0000313" key="9">
    <source>
        <dbReference type="EMBL" id="KAF3139904.1"/>
    </source>
</evidence>
<dbReference type="Proteomes" id="UP000480548">
    <property type="component" value="Unassembled WGS sequence"/>
</dbReference>
<dbReference type="PANTHER" id="PTHR33048:SF123">
    <property type="entry name" value="INTEGRAL MEMBRANE PROTEIN"/>
    <property type="match status" value="1"/>
</dbReference>
<feature type="compositionally biased region" description="Low complexity" evidence="6">
    <location>
        <begin position="315"/>
        <end position="331"/>
    </location>
</feature>
<evidence type="ECO:0000256" key="7">
    <source>
        <dbReference type="SAM" id="Phobius"/>
    </source>
</evidence>
<keyword evidence="4 7" id="KW-0472">Membrane</keyword>
<dbReference type="PANTHER" id="PTHR33048">
    <property type="entry name" value="PTH11-LIKE INTEGRAL MEMBRANE PROTEIN (AFU_ORTHOLOGUE AFUA_5G11245)"/>
    <property type="match status" value="1"/>
</dbReference>
<evidence type="ECO:0000256" key="4">
    <source>
        <dbReference type="ARBA" id="ARBA00023136"/>
    </source>
</evidence>
<dbReference type="AlphaFoldDB" id="A0A7C8JQN8"/>
<organism evidence="9 10">
    <name type="scientific">Orbilia oligospora</name>
    <name type="common">Nematode-trapping fungus</name>
    <name type="synonym">Arthrobotrys oligospora</name>
    <dbReference type="NCBI Taxonomy" id="2813651"/>
    <lineage>
        <taxon>Eukaryota</taxon>
        <taxon>Fungi</taxon>
        <taxon>Dikarya</taxon>
        <taxon>Ascomycota</taxon>
        <taxon>Pezizomycotina</taxon>
        <taxon>Orbiliomycetes</taxon>
        <taxon>Orbiliales</taxon>
        <taxon>Orbiliaceae</taxon>
        <taxon>Orbilia</taxon>
    </lineage>
</organism>
<feature type="compositionally biased region" description="Polar residues" evidence="6">
    <location>
        <begin position="422"/>
        <end position="443"/>
    </location>
</feature>
<feature type="transmembrane region" description="Helical" evidence="7">
    <location>
        <begin position="175"/>
        <end position="197"/>
    </location>
</feature>
<evidence type="ECO:0000313" key="10">
    <source>
        <dbReference type="Proteomes" id="UP000480548"/>
    </source>
</evidence>
<feature type="region of interest" description="Disordered" evidence="6">
    <location>
        <begin position="420"/>
        <end position="443"/>
    </location>
</feature>
<comment type="similarity">
    <text evidence="5">Belongs to the SAT4 family.</text>
</comment>
<dbReference type="InterPro" id="IPR052337">
    <property type="entry name" value="SAT4-like"/>
</dbReference>
<feature type="region of interest" description="Disordered" evidence="6">
    <location>
        <begin position="312"/>
        <end position="335"/>
    </location>
</feature>
<comment type="subcellular location">
    <subcellularLocation>
        <location evidence="1">Membrane</location>
        <topology evidence="1">Multi-pass membrane protein</topology>
    </subcellularLocation>
</comment>